<sequence length="475" mass="54642">MRNYRLNKLSKLWRLATLGLIILVSCSKGDRPTPISSVIPSGELPTIKPRGNENYLKENSDYIYNQEKVKTFELIIKDKDLEKLNFDPVNQDYVEGALIFEGDTISPIGVRYKGSIGAFGGCLSNPDWTRPSGQKVCEKLSLQIKINWKDRKERFFDLNKLQFHAQNYDKSQLRERLAYWLFAEMGVPSPRSVHARLLINKKYSGLYGLTEEVDNRFAEYFYKEGKGNIYKEVWPLKANGEVQSDAELINALKTNEEQQDIGLIKEFGQAIAASNASNNKDVVRKYMKINELMSYVVVDRAIRHDDGPFHWYCNNETVNSCTNHNYYWFEDKKNRKMHLIPWDMDGTFEHVIKNANEYTSLADKWGGTSNNCLPFAKGSGNLKHRSAACEKLTAAWGAFDQEYASIKSDFQTNFVSNDKILTQLDKWAKQIQPYIIEADNVHNKDIMYAANKRTTTLLVWENATNTLRSQVKAIQ</sequence>
<dbReference type="Pfam" id="PF08757">
    <property type="entry name" value="CotH"/>
    <property type="match status" value="1"/>
</dbReference>
<dbReference type="EMBL" id="JACIBY010000006">
    <property type="protein sequence ID" value="MBB3839405.1"/>
    <property type="molecule type" value="Genomic_DNA"/>
</dbReference>
<reference evidence="1 2" key="1">
    <citation type="submission" date="2020-08" db="EMBL/GenBank/DDBJ databases">
        <title>Genomic Encyclopedia of Type Strains, Phase IV (KMG-IV): sequencing the most valuable type-strain genomes for metagenomic binning, comparative biology and taxonomic classification.</title>
        <authorList>
            <person name="Goeker M."/>
        </authorList>
    </citation>
    <scope>NUCLEOTIDE SEQUENCE [LARGE SCALE GENOMIC DNA]</scope>
    <source>
        <strain evidence="1 2">DSM 17976</strain>
    </source>
</reference>
<evidence type="ECO:0000313" key="1">
    <source>
        <dbReference type="EMBL" id="MBB3839405.1"/>
    </source>
</evidence>
<organism evidence="1 2">
    <name type="scientific">Runella defluvii</name>
    <dbReference type="NCBI Taxonomy" id="370973"/>
    <lineage>
        <taxon>Bacteria</taxon>
        <taxon>Pseudomonadati</taxon>
        <taxon>Bacteroidota</taxon>
        <taxon>Cytophagia</taxon>
        <taxon>Cytophagales</taxon>
        <taxon>Spirosomataceae</taxon>
        <taxon>Runella</taxon>
    </lineage>
</organism>
<protein>
    <submittedName>
        <fullName evidence="1">Spore coat protein CotH</fullName>
    </submittedName>
</protein>
<gene>
    <name evidence="1" type="ORF">FHS57_003411</name>
</gene>
<accession>A0A7W5ZLI5</accession>
<dbReference type="RefSeq" id="WP_183975626.1">
    <property type="nucleotide sequence ID" value="NZ_JACIBY010000006.1"/>
</dbReference>
<proteinExistence type="predicted"/>
<name>A0A7W5ZLI5_9BACT</name>
<evidence type="ECO:0000313" key="2">
    <source>
        <dbReference type="Proteomes" id="UP000541352"/>
    </source>
</evidence>
<keyword evidence="1" id="KW-0167">Capsid protein</keyword>
<dbReference type="InterPro" id="IPR014867">
    <property type="entry name" value="Spore_coat_CotH_CotH2/3/7"/>
</dbReference>
<dbReference type="Proteomes" id="UP000541352">
    <property type="component" value="Unassembled WGS sequence"/>
</dbReference>
<dbReference type="PANTHER" id="PTHR40050:SF1">
    <property type="entry name" value="INNER SPORE COAT PROTEIN H"/>
    <property type="match status" value="1"/>
</dbReference>
<dbReference type="AlphaFoldDB" id="A0A7W5ZLI5"/>
<comment type="caution">
    <text evidence="1">The sequence shown here is derived from an EMBL/GenBank/DDBJ whole genome shotgun (WGS) entry which is preliminary data.</text>
</comment>
<dbReference type="PANTHER" id="PTHR40050">
    <property type="entry name" value="INNER SPORE COAT PROTEIN H"/>
    <property type="match status" value="1"/>
</dbReference>
<keyword evidence="1" id="KW-0946">Virion</keyword>
<dbReference type="PROSITE" id="PS51257">
    <property type="entry name" value="PROKAR_LIPOPROTEIN"/>
    <property type="match status" value="1"/>
</dbReference>
<keyword evidence="2" id="KW-1185">Reference proteome</keyword>